<evidence type="ECO:0000313" key="2">
    <source>
        <dbReference type="Proteomes" id="UP001154282"/>
    </source>
</evidence>
<evidence type="ECO:0000313" key="1">
    <source>
        <dbReference type="EMBL" id="CAI0434598.1"/>
    </source>
</evidence>
<dbReference type="Proteomes" id="UP001154282">
    <property type="component" value="Unassembled WGS sequence"/>
</dbReference>
<keyword evidence="2" id="KW-1185">Reference proteome</keyword>
<proteinExistence type="predicted"/>
<gene>
    <name evidence="1" type="ORF">LITE_LOCUS24322</name>
</gene>
<reference evidence="1" key="1">
    <citation type="submission" date="2022-08" db="EMBL/GenBank/DDBJ databases">
        <authorList>
            <person name="Gutierrez-Valencia J."/>
        </authorList>
    </citation>
    <scope>NUCLEOTIDE SEQUENCE</scope>
</reference>
<name>A0AAV0LKP5_9ROSI</name>
<sequence>MSTIFIWNIKSKMSSETNGTRDVSLVDWTRIYVFEDDLGLVVHPLAICEDPLVVHPFATAAGSPSGFGCLAFVGGDVGDQRSITRGRSIQR</sequence>
<organism evidence="1 2">
    <name type="scientific">Linum tenue</name>
    <dbReference type="NCBI Taxonomy" id="586396"/>
    <lineage>
        <taxon>Eukaryota</taxon>
        <taxon>Viridiplantae</taxon>
        <taxon>Streptophyta</taxon>
        <taxon>Embryophyta</taxon>
        <taxon>Tracheophyta</taxon>
        <taxon>Spermatophyta</taxon>
        <taxon>Magnoliopsida</taxon>
        <taxon>eudicotyledons</taxon>
        <taxon>Gunneridae</taxon>
        <taxon>Pentapetalae</taxon>
        <taxon>rosids</taxon>
        <taxon>fabids</taxon>
        <taxon>Malpighiales</taxon>
        <taxon>Linaceae</taxon>
        <taxon>Linum</taxon>
    </lineage>
</organism>
<dbReference type="EMBL" id="CAMGYJ010000006">
    <property type="protein sequence ID" value="CAI0434598.1"/>
    <property type="molecule type" value="Genomic_DNA"/>
</dbReference>
<protein>
    <submittedName>
        <fullName evidence="1">Uncharacterized protein</fullName>
    </submittedName>
</protein>
<dbReference type="AlphaFoldDB" id="A0AAV0LKP5"/>
<comment type="caution">
    <text evidence="1">The sequence shown here is derived from an EMBL/GenBank/DDBJ whole genome shotgun (WGS) entry which is preliminary data.</text>
</comment>
<accession>A0AAV0LKP5</accession>